<keyword evidence="2" id="KW-0238">DNA-binding</keyword>
<evidence type="ECO:0000259" key="4">
    <source>
        <dbReference type="PROSITE" id="PS01124"/>
    </source>
</evidence>
<dbReference type="RefSeq" id="WP_191615158.1">
    <property type="nucleotide sequence ID" value="NZ_JACYFG010000002.1"/>
</dbReference>
<comment type="caution">
    <text evidence="5">The sequence shown here is derived from an EMBL/GenBank/DDBJ whole genome shotgun (WGS) entry which is preliminary data.</text>
</comment>
<reference evidence="5" key="1">
    <citation type="submission" date="2020-09" db="EMBL/GenBank/DDBJ databases">
        <title>Pelagicoccus enzymogenes sp. nov. with an EPS production, isolated from marine sediment.</title>
        <authorList>
            <person name="Feng X."/>
        </authorList>
    </citation>
    <scope>NUCLEOTIDE SEQUENCE</scope>
    <source>
        <strain evidence="5">NFK12</strain>
    </source>
</reference>
<sequence length="288" mass="32894">MIRKLQYSVLPSPSVDLAEADPIASPLFLRSIGRVPPGYGMLTRRERGMDEYILQYCAEGRGWFDAGEGRQAIEAGSCILIPPKAMHAYGADEGEPWFNYWIHLRGERARRYFEVLGLDRKNWLVEIRPDAEVVDCFDTILGIYEEGYGVEHLLDASSWLNRLLTRIVLCQRGRESRSRDGVADSIRFMKANIDRKLSLGELAASASLSKARYHELFRERIGQAPMSYFAQLKLAQAGDVLATRDDTIEAIAQRFGYANGFYFSRVFKKTMGMPPSAYRERYRLRREG</sequence>
<dbReference type="PROSITE" id="PS01124">
    <property type="entry name" value="HTH_ARAC_FAMILY_2"/>
    <property type="match status" value="1"/>
</dbReference>
<dbReference type="Pfam" id="PF02311">
    <property type="entry name" value="AraC_binding"/>
    <property type="match status" value="1"/>
</dbReference>
<evidence type="ECO:0000313" key="6">
    <source>
        <dbReference type="Proteomes" id="UP000622317"/>
    </source>
</evidence>
<dbReference type="Proteomes" id="UP000622317">
    <property type="component" value="Unassembled WGS sequence"/>
</dbReference>
<accession>A0A927F4Q3</accession>
<dbReference type="GO" id="GO:0043565">
    <property type="term" value="F:sequence-specific DNA binding"/>
    <property type="evidence" value="ECO:0007669"/>
    <property type="project" value="InterPro"/>
</dbReference>
<evidence type="ECO:0000256" key="1">
    <source>
        <dbReference type="ARBA" id="ARBA00023015"/>
    </source>
</evidence>
<dbReference type="InterPro" id="IPR018060">
    <property type="entry name" value="HTH_AraC"/>
</dbReference>
<dbReference type="CDD" id="cd06986">
    <property type="entry name" value="cupin_MmsR-like_N"/>
    <property type="match status" value="1"/>
</dbReference>
<dbReference type="Gene3D" id="1.10.10.60">
    <property type="entry name" value="Homeodomain-like"/>
    <property type="match status" value="1"/>
</dbReference>
<name>A0A927F4Q3_9BACT</name>
<dbReference type="SUPFAM" id="SSF46689">
    <property type="entry name" value="Homeodomain-like"/>
    <property type="match status" value="1"/>
</dbReference>
<dbReference type="InterPro" id="IPR009057">
    <property type="entry name" value="Homeodomain-like_sf"/>
</dbReference>
<dbReference type="InterPro" id="IPR020449">
    <property type="entry name" value="Tscrpt_reg_AraC-type_HTH"/>
</dbReference>
<dbReference type="PANTHER" id="PTHR46796:SF7">
    <property type="entry name" value="ARAC FAMILY TRANSCRIPTIONAL REGULATOR"/>
    <property type="match status" value="1"/>
</dbReference>
<dbReference type="InterPro" id="IPR037923">
    <property type="entry name" value="HTH-like"/>
</dbReference>
<dbReference type="InterPro" id="IPR003313">
    <property type="entry name" value="AraC-bd"/>
</dbReference>
<dbReference type="PANTHER" id="PTHR46796">
    <property type="entry name" value="HTH-TYPE TRANSCRIPTIONAL ACTIVATOR RHAS-RELATED"/>
    <property type="match status" value="1"/>
</dbReference>
<evidence type="ECO:0000313" key="5">
    <source>
        <dbReference type="EMBL" id="MBD5778030.1"/>
    </source>
</evidence>
<dbReference type="Pfam" id="PF12833">
    <property type="entry name" value="HTH_18"/>
    <property type="match status" value="1"/>
</dbReference>
<dbReference type="EMBL" id="JACYFG010000002">
    <property type="protein sequence ID" value="MBD5778030.1"/>
    <property type="molecule type" value="Genomic_DNA"/>
</dbReference>
<protein>
    <submittedName>
        <fullName evidence="5">AraC family ligand binding domain-containing protein</fullName>
    </submittedName>
</protein>
<proteinExistence type="predicted"/>
<dbReference type="Gene3D" id="2.60.120.280">
    <property type="entry name" value="Regulatory protein AraC"/>
    <property type="match status" value="1"/>
</dbReference>
<keyword evidence="1" id="KW-0805">Transcription regulation</keyword>
<organism evidence="5 6">
    <name type="scientific">Pelagicoccus enzymogenes</name>
    <dbReference type="NCBI Taxonomy" id="2773457"/>
    <lineage>
        <taxon>Bacteria</taxon>
        <taxon>Pseudomonadati</taxon>
        <taxon>Verrucomicrobiota</taxon>
        <taxon>Opitutia</taxon>
        <taxon>Puniceicoccales</taxon>
        <taxon>Pelagicoccaceae</taxon>
        <taxon>Pelagicoccus</taxon>
    </lineage>
</organism>
<dbReference type="PRINTS" id="PR00032">
    <property type="entry name" value="HTHARAC"/>
</dbReference>
<dbReference type="SMART" id="SM00342">
    <property type="entry name" value="HTH_ARAC"/>
    <property type="match status" value="1"/>
</dbReference>
<gene>
    <name evidence="5" type="ORF">IEN85_00790</name>
</gene>
<evidence type="ECO:0000256" key="3">
    <source>
        <dbReference type="ARBA" id="ARBA00023163"/>
    </source>
</evidence>
<keyword evidence="6" id="KW-1185">Reference proteome</keyword>
<dbReference type="GO" id="GO:0003700">
    <property type="term" value="F:DNA-binding transcription factor activity"/>
    <property type="evidence" value="ECO:0007669"/>
    <property type="project" value="InterPro"/>
</dbReference>
<dbReference type="InterPro" id="IPR050204">
    <property type="entry name" value="AraC_XylS_family_regulators"/>
</dbReference>
<dbReference type="SUPFAM" id="SSF51215">
    <property type="entry name" value="Regulatory protein AraC"/>
    <property type="match status" value="1"/>
</dbReference>
<keyword evidence="3" id="KW-0804">Transcription</keyword>
<dbReference type="AlphaFoldDB" id="A0A927F4Q3"/>
<evidence type="ECO:0000256" key="2">
    <source>
        <dbReference type="ARBA" id="ARBA00023125"/>
    </source>
</evidence>
<feature type="domain" description="HTH araC/xylS-type" evidence="4">
    <location>
        <begin position="183"/>
        <end position="281"/>
    </location>
</feature>